<feature type="region of interest" description="Disordered" evidence="1">
    <location>
        <begin position="1"/>
        <end position="52"/>
    </location>
</feature>
<proteinExistence type="predicted"/>
<protein>
    <submittedName>
        <fullName evidence="2">Uncharacterized protein</fullName>
    </submittedName>
</protein>
<evidence type="ECO:0000313" key="2">
    <source>
        <dbReference type="EMBL" id="KNC73604.1"/>
    </source>
</evidence>
<name>A0A0L0FA56_9EUKA</name>
<dbReference type="AlphaFoldDB" id="A0A0L0FA56"/>
<dbReference type="EMBL" id="KQ245403">
    <property type="protein sequence ID" value="KNC73604.1"/>
    <property type="molecule type" value="Genomic_DNA"/>
</dbReference>
<sequence length="52" mass="5206">MYTTGGKYGNTVGIERNSAGSLGPPSSSAGHLDMSLDTSSPLVEDALMSSTG</sequence>
<feature type="non-terminal residue" evidence="2">
    <location>
        <position position="52"/>
    </location>
</feature>
<organism evidence="2 3">
    <name type="scientific">Sphaeroforma arctica JP610</name>
    <dbReference type="NCBI Taxonomy" id="667725"/>
    <lineage>
        <taxon>Eukaryota</taxon>
        <taxon>Ichthyosporea</taxon>
        <taxon>Ichthyophonida</taxon>
        <taxon>Sphaeroforma</taxon>
    </lineage>
</organism>
<keyword evidence="3" id="KW-1185">Reference proteome</keyword>
<evidence type="ECO:0000313" key="3">
    <source>
        <dbReference type="Proteomes" id="UP000054560"/>
    </source>
</evidence>
<dbReference type="RefSeq" id="XP_014147506.1">
    <property type="nucleotide sequence ID" value="XM_014292031.1"/>
</dbReference>
<evidence type="ECO:0000256" key="1">
    <source>
        <dbReference type="SAM" id="MobiDB-lite"/>
    </source>
</evidence>
<feature type="compositionally biased region" description="Low complexity" evidence="1">
    <location>
        <begin position="18"/>
        <end position="30"/>
    </location>
</feature>
<dbReference type="GeneID" id="25914341"/>
<gene>
    <name evidence="2" type="ORF">SARC_13837</name>
</gene>
<reference evidence="2 3" key="1">
    <citation type="submission" date="2011-02" db="EMBL/GenBank/DDBJ databases">
        <title>The Genome Sequence of Sphaeroforma arctica JP610.</title>
        <authorList>
            <consortium name="The Broad Institute Genome Sequencing Platform"/>
            <person name="Russ C."/>
            <person name="Cuomo C."/>
            <person name="Young S.K."/>
            <person name="Zeng Q."/>
            <person name="Gargeya S."/>
            <person name="Alvarado L."/>
            <person name="Berlin A."/>
            <person name="Chapman S.B."/>
            <person name="Chen Z."/>
            <person name="Freedman E."/>
            <person name="Gellesch M."/>
            <person name="Goldberg J."/>
            <person name="Griggs A."/>
            <person name="Gujja S."/>
            <person name="Heilman E."/>
            <person name="Heiman D."/>
            <person name="Howarth C."/>
            <person name="Mehta T."/>
            <person name="Neiman D."/>
            <person name="Pearson M."/>
            <person name="Roberts A."/>
            <person name="Saif S."/>
            <person name="Shea T."/>
            <person name="Shenoy N."/>
            <person name="Sisk P."/>
            <person name="Stolte C."/>
            <person name="Sykes S."/>
            <person name="White J."/>
            <person name="Yandava C."/>
            <person name="Burger G."/>
            <person name="Gray M.W."/>
            <person name="Holland P.W.H."/>
            <person name="King N."/>
            <person name="Lang F.B.F."/>
            <person name="Roger A.J."/>
            <person name="Ruiz-Trillo I."/>
            <person name="Haas B."/>
            <person name="Nusbaum C."/>
            <person name="Birren B."/>
        </authorList>
    </citation>
    <scope>NUCLEOTIDE SEQUENCE [LARGE SCALE GENOMIC DNA]</scope>
    <source>
        <strain evidence="2 3">JP610</strain>
    </source>
</reference>
<dbReference type="Proteomes" id="UP000054560">
    <property type="component" value="Unassembled WGS sequence"/>
</dbReference>
<accession>A0A0L0FA56</accession>